<proteinExistence type="predicted"/>
<dbReference type="OrthoDB" id="3509132at2759"/>
<protein>
    <submittedName>
        <fullName evidence="1">Uncharacterized protein</fullName>
    </submittedName>
</protein>
<name>A0A4S8QRQ0_9HELO</name>
<dbReference type="EMBL" id="PQXL01000284">
    <property type="protein sequence ID" value="THV47857.1"/>
    <property type="molecule type" value="Genomic_DNA"/>
</dbReference>
<reference evidence="1 2" key="1">
    <citation type="submission" date="2017-12" db="EMBL/GenBank/DDBJ databases">
        <title>Comparative genomics of Botrytis spp.</title>
        <authorList>
            <person name="Valero-Jimenez C.A."/>
            <person name="Tapia P."/>
            <person name="Veloso J."/>
            <person name="Silva-Moreno E."/>
            <person name="Staats M."/>
            <person name="Valdes J.H."/>
            <person name="Van Kan J.A.L."/>
        </authorList>
    </citation>
    <scope>NUCLEOTIDE SEQUENCE [LARGE SCALE GENOMIC DNA]</scope>
    <source>
        <strain evidence="1 2">MUCL435</strain>
    </source>
</reference>
<accession>A0A4S8QRQ0</accession>
<evidence type="ECO:0000313" key="1">
    <source>
        <dbReference type="EMBL" id="THV47857.1"/>
    </source>
</evidence>
<sequence>MTQETFPTGNPAQWWDKQSVKQDGKSYWVTVNTYYNVGREITIEEQKAQRDWQRRAPEHVINELTKGFQNQWPTIHDKVEVNDGVKHETFRNWASWSSTIWKQVDEDRKGLARNQTAAINSSSGQ</sequence>
<evidence type="ECO:0000313" key="2">
    <source>
        <dbReference type="Proteomes" id="UP000308671"/>
    </source>
</evidence>
<comment type="caution">
    <text evidence="1">The sequence shown here is derived from an EMBL/GenBank/DDBJ whole genome shotgun (WGS) entry which is preliminary data.</text>
</comment>
<dbReference type="AlphaFoldDB" id="A0A4S8QRQ0"/>
<gene>
    <name evidence="1" type="ORF">BGAL_0284g00110</name>
</gene>
<keyword evidence="2" id="KW-1185">Reference proteome</keyword>
<organism evidence="1 2">
    <name type="scientific">Botrytis galanthina</name>
    <dbReference type="NCBI Taxonomy" id="278940"/>
    <lineage>
        <taxon>Eukaryota</taxon>
        <taxon>Fungi</taxon>
        <taxon>Dikarya</taxon>
        <taxon>Ascomycota</taxon>
        <taxon>Pezizomycotina</taxon>
        <taxon>Leotiomycetes</taxon>
        <taxon>Helotiales</taxon>
        <taxon>Sclerotiniaceae</taxon>
        <taxon>Botrytis</taxon>
    </lineage>
</organism>
<dbReference type="Proteomes" id="UP000308671">
    <property type="component" value="Unassembled WGS sequence"/>
</dbReference>